<dbReference type="InterPro" id="IPR004845">
    <property type="entry name" value="T2SS_GspD_CS"/>
</dbReference>
<gene>
    <name evidence="16" type="primary">pilQ</name>
    <name evidence="16" type="ORF">KEBURONENSIS_00791</name>
    <name evidence="15" type="ORF">KEBURONENSIS_00970</name>
</gene>
<reference evidence="15" key="1">
    <citation type="submission" date="2017-05" db="EMBL/GenBank/DDBJ databases">
        <authorList>
            <person name="Song R."/>
            <person name="Chenine A.L."/>
            <person name="Ruprecht R.M."/>
        </authorList>
    </citation>
    <scope>NUCLEOTIDE SEQUENCE</scope>
    <source>
        <strain evidence="15">Kingella_eburonensis</strain>
    </source>
</reference>
<dbReference type="GO" id="GO:0030420">
    <property type="term" value="P:establishment of competence for transformation"/>
    <property type="evidence" value="ECO:0007669"/>
    <property type="project" value="UniProtKB-KW"/>
</dbReference>
<dbReference type="EMBL" id="FXUV01000012">
    <property type="protein sequence ID" value="SMQ11964.1"/>
    <property type="molecule type" value="Genomic_DNA"/>
</dbReference>
<keyword evidence="6" id="KW-0653">Protein transport</keyword>
<dbReference type="InterPro" id="IPR011662">
    <property type="entry name" value="Secretin/TonB_short_N"/>
</dbReference>
<keyword evidence="4 12" id="KW-0813">Transport</keyword>
<comment type="function">
    <text evidence="10">Required for type IV pilus biogenesis and competence. Could function as a pore for exit of the pilus but also as a channel for entry of heme and antimicrobial agents and uptake of transforming DNA.</text>
</comment>
<dbReference type="Gene3D" id="3.30.1370.120">
    <property type="match status" value="1"/>
</dbReference>
<evidence type="ECO:0000256" key="7">
    <source>
        <dbReference type="ARBA" id="ARBA00023136"/>
    </source>
</evidence>
<dbReference type="SMART" id="SM00965">
    <property type="entry name" value="STN"/>
    <property type="match status" value="1"/>
</dbReference>
<comment type="subunit">
    <text evidence="11">Homododecamer. Tetramer of trimer.</text>
</comment>
<keyword evidence="9" id="KW-0178">Competence</keyword>
<evidence type="ECO:0000313" key="17">
    <source>
        <dbReference type="Proteomes" id="UP000215450"/>
    </source>
</evidence>
<sequence>MKVNSIKTLSAIALGLFIQSAHAGNITDIKVSVLPNQQRVIKLQFDENAVEPSGFITATPARIALDFPSTDIKVAQSSLSFNDQLLNQIIAAQGNGHSRVLLGLSKEGQYNTEVKGNEVWVYLSEAESTNSAASAISSPVTKNTTSTVTAPVAFNIDFHKGSANSGVIEYASNYTGQPQIKRQNDRLIITLKNYALSTQDQRNLDVTDFSTPVRTVSAKRIGNDTQITIRNQGTWEYKLTGKANRQTVQIIPNKNIASSGIGQRQENKTFTGKNISLDFQNVDVRTVLQILATESGMNIVAGDSVQGKMTLSLKNVPWDQALDLILDARNLDMRRVGNIINIAPRAELLEKDKDELKAKRELDELGPLISQSFQLKYKNVEEFKTILKLEDSNNRDGKSILTSRGSALVDPATNTLIITDTQSVIQKFVKLIEELDVPARQVMVEARIVEAADGFSRDLGVKFGFSRAGNTGWGSTWGNGLNNVNAGTGRGANSGIITSPNISMSAASPTSSIAIVKAVASGALGLELSASEQDNRTKTISTPRVLTQDRQEAEIKQGYQVPYTTRQDNTVTTSFKDAVLSLKATPRITPDNKIILDIAIQKDAPSDRYQSAQGEPGLETKSLKTQAMIEDGGTLIVGGIYVEEASNTIKKVPLLGDLPVVGNLFKARSRSDSRSELLFFITPRIMGSETSVLRY</sequence>
<dbReference type="InterPro" id="IPR001775">
    <property type="entry name" value="GspD/PilQ"/>
</dbReference>
<dbReference type="Pfam" id="PF07660">
    <property type="entry name" value="STN"/>
    <property type="match status" value="1"/>
</dbReference>
<dbReference type="PROSITE" id="PS00875">
    <property type="entry name" value="T2SP_D"/>
    <property type="match status" value="1"/>
</dbReference>
<feature type="chain" id="PRO_5015075238" description="Type IV pilus biogenesis and competence protein PilQ" evidence="13">
    <location>
        <begin position="24"/>
        <end position="695"/>
    </location>
</feature>
<dbReference type="NCBIfam" id="TIGR02515">
    <property type="entry name" value="IV_pilus_PilQ"/>
    <property type="match status" value="1"/>
</dbReference>
<organism evidence="16 17">
    <name type="scientific">Kingella negevensis</name>
    <dbReference type="NCBI Taxonomy" id="1522312"/>
    <lineage>
        <taxon>Bacteria</taxon>
        <taxon>Pseudomonadati</taxon>
        <taxon>Pseudomonadota</taxon>
        <taxon>Betaproteobacteria</taxon>
        <taxon>Neisseriales</taxon>
        <taxon>Neisseriaceae</taxon>
        <taxon>Kingella</taxon>
    </lineage>
</organism>
<keyword evidence="7" id="KW-0472">Membrane</keyword>
<dbReference type="InterPro" id="IPR021731">
    <property type="entry name" value="AMIN_dom"/>
</dbReference>
<dbReference type="InterPro" id="IPR038591">
    <property type="entry name" value="NolW-like_sf"/>
</dbReference>
<evidence type="ECO:0000259" key="14">
    <source>
        <dbReference type="SMART" id="SM00965"/>
    </source>
</evidence>
<dbReference type="Pfam" id="PF03958">
    <property type="entry name" value="Secretin_N"/>
    <property type="match status" value="1"/>
</dbReference>
<evidence type="ECO:0000256" key="5">
    <source>
        <dbReference type="ARBA" id="ARBA00022729"/>
    </source>
</evidence>
<evidence type="ECO:0000313" key="15">
    <source>
        <dbReference type="EMBL" id="SMQ11964.1"/>
    </source>
</evidence>
<dbReference type="GO" id="GO:0009279">
    <property type="term" value="C:cell outer membrane"/>
    <property type="evidence" value="ECO:0007669"/>
    <property type="project" value="UniProtKB-SubCell"/>
</dbReference>
<reference evidence="16 17" key="2">
    <citation type="submission" date="2017-06" db="EMBL/GenBank/DDBJ databases">
        <authorList>
            <person name="Kim H.J."/>
            <person name="Triplett B.A."/>
        </authorList>
    </citation>
    <scope>NUCLEOTIDE SEQUENCE [LARGE SCALE GENOMIC DNA]</scope>
    <source>
        <strain evidence="16">Kingella_eburonensis</strain>
    </source>
</reference>
<proteinExistence type="inferred from homology"/>
<evidence type="ECO:0000256" key="12">
    <source>
        <dbReference type="RuleBase" id="RU004004"/>
    </source>
</evidence>
<protein>
    <recommendedName>
        <fullName evidence="3">Type IV pilus biogenesis and competence protein PilQ</fullName>
    </recommendedName>
</protein>
<evidence type="ECO:0000256" key="11">
    <source>
        <dbReference type="ARBA" id="ARBA00025897"/>
    </source>
</evidence>
<dbReference type="Gene3D" id="3.30.1370.130">
    <property type="match status" value="1"/>
</dbReference>
<evidence type="ECO:0000256" key="4">
    <source>
        <dbReference type="ARBA" id="ARBA00022448"/>
    </source>
</evidence>
<dbReference type="InterPro" id="IPR005644">
    <property type="entry name" value="NolW-like"/>
</dbReference>
<feature type="domain" description="Secretin/TonB short N-terminal" evidence="14">
    <location>
        <begin position="297"/>
        <end position="345"/>
    </location>
</feature>
<dbReference type="OrthoDB" id="9779724at2"/>
<evidence type="ECO:0000256" key="3">
    <source>
        <dbReference type="ARBA" id="ARBA00014124"/>
    </source>
</evidence>
<feature type="signal peptide" evidence="13">
    <location>
        <begin position="1"/>
        <end position="23"/>
    </location>
</feature>
<dbReference type="InterPro" id="IPR013355">
    <property type="entry name" value="Pilus_4_PilQ"/>
</dbReference>
<dbReference type="Gene3D" id="2.60.40.3500">
    <property type="match status" value="1"/>
</dbReference>
<keyword evidence="5 13" id="KW-0732">Signal</keyword>
<evidence type="ECO:0000256" key="1">
    <source>
        <dbReference type="ARBA" id="ARBA00004442"/>
    </source>
</evidence>
<name>A0A238T915_9NEIS</name>
<evidence type="ECO:0000256" key="13">
    <source>
        <dbReference type="SAM" id="SignalP"/>
    </source>
</evidence>
<dbReference type="EMBL" id="FXUV02000012">
    <property type="protein sequence ID" value="SNB60930.1"/>
    <property type="molecule type" value="Genomic_DNA"/>
</dbReference>
<evidence type="ECO:0000256" key="9">
    <source>
        <dbReference type="ARBA" id="ARBA00023287"/>
    </source>
</evidence>
<dbReference type="Proteomes" id="UP000215450">
    <property type="component" value="Unassembled WGS sequence"/>
</dbReference>
<dbReference type="Pfam" id="PF00263">
    <property type="entry name" value="Secretin"/>
    <property type="match status" value="1"/>
</dbReference>
<evidence type="ECO:0000313" key="16">
    <source>
        <dbReference type="EMBL" id="SNB60930.1"/>
    </source>
</evidence>
<dbReference type="STRING" id="1522312.GCA_900177895_01653"/>
<comment type="subcellular location">
    <subcellularLocation>
        <location evidence="1 12">Cell outer membrane</location>
    </subcellularLocation>
</comment>
<evidence type="ECO:0000256" key="8">
    <source>
        <dbReference type="ARBA" id="ARBA00023237"/>
    </source>
</evidence>
<evidence type="ECO:0000256" key="2">
    <source>
        <dbReference type="ARBA" id="ARBA00006304"/>
    </source>
</evidence>
<dbReference type="PANTHER" id="PTHR30604">
    <property type="entry name" value="PROTEIN TRANSPORT PROTEIN HOFQ"/>
    <property type="match status" value="1"/>
</dbReference>
<evidence type="ECO:0000256" key="10">
    <source>
        <dbReference type="ARBA" id="ARBA00024678"/>
    </source>
</evidence>
<evidence type="ECO:0000256" key="6">
    <source>
        <dbReference type="ARBA" id="ARBA00022927"/>
    </source>
</evidence>
<dbReference type="GO" id="GO:0009306">
    <property type="term" value="P:protein secretion"/>
    <property type="evidence" value="ECO:0007669"/>
    <property type="project" value="InterPro"/>
</dbReference>
<dbReference type="InterPro" id="IPR051808">
    <property type="entry name" value="Type_IV_pilus_biogenesis"/>
</dbReference>
<dbReference type="InterPro" id="IPR004846">
    <property type="entry name" value="T2SS/T3SS_dom"/>
</dbReference>
<dbReference type="Pfam" id="PF11741">
    <property type="entry name" value="AMIN"/>
    <property type="match status" value="1"/>
</dbReference>
<dbReference type="PRINTS" id="PR00811">
    <property type="entry name" value="BCTERIALGSPD"/>
</dbReference>
<keyword evidence="8" id="KW-0998">Cell outer membrane</keyword>
<comment type="similarity">
    <text evidence="2">Belongs to the bacterial secretin family. PilQ subfamily.</text>
</comment>
<dbReference type="GeneID" id="83625749"/>
<dbReference type="PANTHER" id="PTHR30604:SF1">
    <property type="entry name" value="DNA UTILIZATION PROTEIN HOFQ"/>
    <property type="match status" value="1"/>
</dbReference>
<dbReference type="AlphaFoldDB" id="A0A238T915"/>
<dbReference type="Gene3D" id="2.60.40.3470">
    <property type="match status" value="1"/>
</dbReference>
<dbReference type="RefSeq" id="WP_032137020.1">
    <property type="nucleotide sequence ID" value="NZ_CCNJ01000042.1"/>
</dbReference>
<accession>A0A238T915</accession>
<keyword evidence="17" id="KW-1185">Reference proteome</keyword>